<feature type="transmembrane region" description="Helical" evidence="1">
    <location>
        <begin position="100"/>
        <end position="125"/>
    </location>
</feature>
<keyword evidence="3" id="KW-1185">Reference proteome</keyword>
<evidence type="ECO:0000313" key="3">
    <source>
        <dbReference type="Proteomes" id="UP000198916"/>
    </source>
</evidence>
<gene>
    <name evidence="2" type="ORF">SAMN05421740_11510</name>
</gene>
<dbReference type="STRING" id="332977.SAMN05421740_11510"/>
<keyword evidence="1" id="KW-0472">Membrane</keyword>
<evidence type="ECO:0000313" key="2">
    <source>
        <dbReference type="EMBL" id="SEL95081.1"/>
    </source>
</evidence>
<keyword evidence="1" id="KW-1133">Transmembrane helix</keyword>
<accession>A0A1H7UDN2</accession>
<dbReference type="EMBL" id="FNZR01000015">
    <property type="protein sequence ID" value="SEL95081.1"/>
    <property type="molecule type" value="Genomic_DNA"/>
</dbReference>
<organism evidence="2 3">
    <name type="scientific">Parapedobacter koreensis</name>
    <dbReference type="NCBI Taxonomy" id="332977"/>
    <lineage>
        <taxon>Bacteria</taxon>
        <taxon>Pseudomonadati</taxon>
        <taxon>Bacteroidota</taxon>
        <taxon>Sphingobacteriia</taxon>
        <taxon>Sphingobacteriales</taxon>
        <taxon>Sphingobacteriaceae</taxon>
        <taxon>Parapedobacter</taxon>
    </lineage>
</organism>
<feature type="transmembrane region" description="Helical" evidence="1">
    <location>
        <begin position="25"/>
        <end position="47"/>
    </location>
</feature>
<evidence type="ECO:0000256" key="1">
    <source>
        <dbReference type="SAM" id="Phobius"/>
    </source>
</evidence>
<dbReference type="AlphaFoldDB" id="A0A1H7UDN2"/>
<protein>
    <submittedName>
        <fullName evidence="2">Uncharacterized protein</fullName>
    </submittedName>
</protein>
<keyword evidence="1" id="KW-0812">Transmembrane</keyword>
<reference evidence="3" key="1">
    <citation type="submission" date="2016-10" db="EMBL/GenBank/DDBJ databases">
        <authorList>
            <person name="Varghese N."/>
            <person name="Submissions S."/>
        </authorList>
    </citation>
    <scope>NUCLEOTIDE SEQUENCE [LARGE SCALE GENOMIC DNA]</scope>
    <source>
        <strain evidence="3">Jip14</strain>
    </source>
</reference>
<name>A0A1H7UDN2_9SPHI</name>
<dbReference type="Proteomes" id="UP000198916">
    <property type="component" value="Unassembled WGS sequence"/>
</dbReference>
<proteinExistence type="predicted"/>
<feature type="transmembrane region" description="Helical" evidence="1">
    <location>
        <begin position="62"/>
        <end position="79"/>
    </location>
</feature>
<sequence length="135" mass="16098">MIYNSLFIHSYILALRSKSNQDMPLFIPVMLIGLCLVLNLMSILFFIEGMTTQHLEIFTDKNEYVVGVLIYCLVFSYYLHKKRYKRIFETYKAKHSEPPAIWWSILVVVLYYLISVFIVFLSAFYRNRDWIFSGL</sequence>